<evidence type="ECO:0000313" key="3">
    <source>
        <dbReference type="Proteomes" id="UP000289738"/>
    </source>
</evidence>
<comment type="caution">
    <text evidence="2">The sequence shown here is derived from an EMBL/GenBank/DDBJ whole genome shotgun (WGS) entry which is preliminary data.</text>
</comment>
<feature type="compositionally biased region" description="Low complexity" evidence="1">
    <location>
        <begin position="11"/>
        <end position="20"/>
    </location>
</feature>
<proteinExistence type="predicted"/>
<evidence type="ECO:0000256" key="1">
    <source>
        <dbReference type="SAM" id="MobiDB-lite"/>
    </source>
</evidence>
<dbReference type="AlphaFoldDB" id="A0A444ZE70"/>
<feature type="compositionally biased region" description="Basic and acidic residues" evidence="1">
    <location>
        <begin position="168"/>
        <end position="182"/>
    </location>
</feature>
<feature type="compositionally biased region" description="Low complexity" evidence="1">
    <location>
        <begin position="183"/>
        <end position="226"/>
    </location>
</feature>
<evidence type="ECO:0000313" key="2">
    <source>
        <dbReference type="EMBL" id="RYR12462.1"/>
    </source>
</evidence>
<protein>
    <submittedName>
        <fullName evidence="2">Uncharacterized protein</fullName>
    </submittedName>
</protein>
<dbReference type="Proteomes" id="UP000289738">
    <property type="component" value="Chromosome B04"/>
</dbReference>
<organism evidence="2 3">
    <name type="scientific">Arachis hypogaea</name>
    <name type="common">Peanut</name>
    <dbReference type="NCBI Taxonomy" id="3818"/>
    <lineage>
        <taxon>Eukaryota</taxon>
        <taxon>Viridiplantae</taxon>
        <taxon>Streptophyta</taxon>
        <taxon>Embryophyta</taxon>
        <taxon>Tracheophyta</taxon>
        <taxon>Spermatophyta</taxon>
        <taxon>Magnoliopsida</taxon>
        <taxon>eudicotyledons</taxon>
        <taxon>Gunneridae</taxon>
        <taxon>Pentapetalae</taxon>
        <taxon>rosids</taxon>
        <taxon>fabids</taxon>
        <taxon>Fabales</taxon>
        <taxon>Fabaceae</taxon>
        <taxon>Papilionoideae</taxon>
        <taxon>50 kb inversion clade</taxon>
        <taxon>dalbergioids sensu lato</taxon>
        <taxon>Dalbergieae</taxon>
        <taxon>Pterocarpus clade</taxon>
        <taxon>Arachis</taxon>
    </lineage>
</organism>
<reference evidence="2 3" key="1">
    <citation type="submission" date="2019-01" db="EMBL/GenBank/DDBJ databases">
        <title>Sequencing of cultivated peanut Arachis hypogaea provides insights into genome evolution and oil improvement.</title>
        <authorList>
            <person name="Chen X."/>
        </authorList>
    </citation>
    <scope>NUCLEOTIDE SEQUENCE [LARGE SCALE GENOMIC DNA]</scope>
    <source>
        <strain evidence="3">cv. Fuhuasheng</strain>
        <tissue evidence="2">Leaves</tissue>
    </source>
</reference>
<keyword evidence="3" id="KW-1185">Reference proteome</keyword>
<sequence>MAVLKNRRNTRSLSSSLGTSPSPPVTDFFVFGSFCFSAAPRSELVLKYSIDVGVGFAELIQPIEERIHNVKTFIKLKTIIQEKARELMIFCNVSNMPKQKRYKNLLKAAAAANSSQDKSAASNASQVKSAAAANSSRDTLAATNFSRDKSAAAANSSRDKSAAAANSSRDKSAASNSSRDKSAASNSSRNKSAAAASSSRDKSAAAVSSSRDKSAASNSSEPSSVAPTISEHPSEPKRKCGRESKHYWIVDAIDEYEDSTRLHLLAKDVHNLREGLRIVVNFDKHHAAKGRKMLLKNIETAILNTKDAIITW</sequence>
<dbReference type="EMBL" id="SDMP01000014">
    <property type="protein sequence ID" value="RYR12462.1"/>
    <property type="molecule type" value="Genomic_DNA"/>
</dbReference>
<feature type="region of interest" description="Disordered" evidence="1">
    <location>
        <begin position="1"/>
        <end position="21"/>
    </location>
</feature>
<accession>A0A444ZE70</accession>
<feature type="compositionally biased region" description="Low complexity" evidence="1">
    <location>
        <begin position="151"/>
        <end position="167"/>
    </location>
</feature>
<name>A0A444ZE70_ARAHY</name>
<feature type="compositionally biased region" description="Basic residues" evidence="1">
    <location>
        <begin position="1"/>
        <end position="10"/>
    </location>
</feature>
<gene>
    <name evidence="2" type="ORF">Ahy_B04g070005</name>
</gene>
<feature type="region of interest" description="Disordered" evidence="1">
    <location>
        <begin position="148"/>
        <end position="240"/>
    </location>
</feature>